<dbReference type="InterPro" id="IPR008969">
    <property type="entry name" value="CarboxyPept-like_regulatory"/>
</dbReference>
<keyword evidence="11" id="KW-0675">Receptor</keyword>
<dbReference type="InterPro" id="IPR036942">
    <property type="entry name" value="Beta-barrel_TonB_sf"/>
</dbReference>
<accession>H8KQA4</accession>
<dbReference type="PROSITE" id="PS52016">
    <property type="entry name" value="TONB_DEPENDENT_REC_3"/>
    <property type="match status" value="1"/>
</dbReference>
<dbReference type="Gene3D" id="2.40.170.20">
    <property type="entry name" value="TonB-dependent receptor, beta-barrel domain"/>
    <property type="match status" value="1"/>
</dbReference>
<feature type="domain" description="TonB-dependent receptor plug" evidence="10">
    <location>
        <begin position="128"/>
        <end position="236"/>
    </location>
</feature>
<dbReference type="PANTHER" id="PTHR30069:SF29">
    <property type="entry name" value="HEMOGLOBIN AND HEMOGLOBIN-HAPTOGLOBIN-BINDING PROTEIN 1-RELATED"/>
    <property type="match status" value="1"/>
</dbReference>
<dbReference type="GO" id="GO:0015344">
    <property type="term" value="F:siderophore uptake transmembrane transporter activity"/>
    <property type="evidence" value="ECO:0007669"/>
    <property type="project" value="TreeGrafter"/>
</dbReference>
<evidence type="ECO:0000256" key="3">
    <source>
        <dbReference type="ARBA" id="ARBA00022452"/>
    </source>
</evidence>
<name>H8KQA4_SOLCM</name>
<dbReference type="InterPro" id="IPR010917">
    <property type="entry name" value="TonB_rcpt_CS"/>
</dbReference>
<dbReference type="eggNOG" id="COG4771">
    <property type="taxonomic scope" value="Bacteria"/>
</dbReference>
<gene>
    <name evidence="11" type="ordered locus">Solca_1310</name>
</gene>
<evidence type="ECO:0000256" key="7">
    <source>
        <dbReference type="ARBA" id="ARBA00023136"/>
    </source>
</evidence>
<dbReference type="Pfam" id="PF07715">
    <property type="entry name" value="Plug"/>
    <property type="match status" value="1"/>
</dbReference>
<dbReference type="Proteomes" id="UP000007590">
    <property type="component" value="Chromosome"/>
</dbReference>
<organism evidence="11 12">
    <name type="scientific">Solitalea canadensis (strain ATCC 29591 / DSM 3403 / JCM 21819 / LMG 8368 / NBRC 15130 / NCIMB 12057 / USAM 9D)</name>
    <name type="common">Flexibacter canadensis</name>
    <dbReference type="NCBI Taxonomy" id="929556"/>
    <lineage>
        <taxon>Bacteria</taxon>
        <taxon>Pseudomonadati</taxon>
        <taxon>Bacteroidota</taxon>
        <taxon>Sphingobacteriia</taxon>
        <taxon>Sphingobacteriales</taxon>
        <taxon>Sphingobacteriaceae</taxon>
        <taxon>Solitalea</taxon>
    </lineage>
</organism>
<comment type="subcellular location">
    <subcellularLocation>
        <location evidence="1 9">Cell outer membrane</location>
        <topology evidence="1 9">Multi-pass membrane protein</topology>
    </subcellularLocation>
</comment>
<dbReference type="InterPro" id="IPR012910">
    <property type="entry name" value="Plug_dom"/>
</dbReference>
<keyword evidence="6" id="KW-0798">TonB box</keyword>
<dbReference type="Gene3D" id="2.170.130.10">
    <property type="entry name" value="TonB-dependent receptor, plug domain"/>
    <property type="match status" value="1"/>
</dbReference>
<keyword evidence="2 9" id="KW-0813">Transport</keyword>
<dbReference type="KEGG" id="scn:Solca_1310"/>
<proteinExistence type="inferred from homology"/>
<evidence type="ECO:0000313" key="11">
    <source>
        <dbReference type="EMBL" id="AFD06399.1"/>
    </source>
</evidence>
<dbReference type="GO" id="GO:0009279">
    <property type="term" value="C:cell outer membrane"/>
    <property type="evidence" value="ECO:0007669"/>
    <property type="project" value="UniProtKB-SubCell"/>
</dbReference>
<dbReference type="RefSeq" id="WP_014679626.1">
    <property type="nucleotide sequence ID" value="NC_017770.1"/>
</dbReference>
<dbReference type="Pfam" id="PF13715">
    <property type="entry name" value="CarbopepD_reg_2"/>
    <property type="match status" value="1"/>
</dbReference>
<dbReference type="STRING" id="929556.Solca_1310"/>
<dbReference type="OrthoDB" id="1453181at2"/>
<evidence type="ECO:0000256" key="5">
    <source>
        <dbReference type="ARBA" id="ARBA00022729"/>
    </source>
</evidence>
<dbReference type="SUPFAM" id="SSF49464">
    <property type="entry name" value="Carboxypeptidase regulatory domain-like"/>
    <property type="match status" value="1"/>
</dbReference>
<dbReference type="PROSITE" id="PS01156">
    <property type="entry name" value="TONB_DEPENDENT_REC_2"/>
    <property type="match status" value="1"/>
</dbReference>
<dbReference type="PANTHER" id="PTHR30069">
    <property type="entry name" value="TONB-DEPENDENT OUTER MEMBRANE RECEPTOR"/>
    <property type="match status" value="1"/>
</dbReference>
<comment type="similarity">
    <text evidence="9">Belongs to the TonB-dependent receptor family.</text>
</comment>
<dbReference type="SUPFAM" id="SSF56935">
    <property type="entry name" value="Porins"/>
    <property type="match status" value="1"/>
</dbReference>
<evidence type="ECO:0000256" key="6">
    <source>
        <dbReference type="ARBA" id="ARBA00023077"/>
    </source>
</evidence>
<evidence type="ECO:0000256" key="8">
    <source>
        <dbReference type="ARBA" id="ARBA00023237"/>
    </source>
</evidence>
<evidence type="ECO:0000256" key="4">
    <source>
        <dbReference type="ARBA" id="ARBA00022692"/>
    </source>
</evidence>
<evidence type="ECO:0000256" key="2">
    <source>
        <dbReference type="ARBA" id="ARBA00022448"/>
    </source>
</evidence>
<sequence length="936" mass="101827">MGYPLQSKLLKGSILTAIFLLVFIFNSFAQSVIKGKVIDDATNEPLPGVTISVKGSNKGTATNIDGSFTLKVASGTHTIGTSYVSYTPQEFDVTIGDGETKDLGVIKLATNAISMKEIVVSSNVAIDRKTPVAVSTIKAEEIQNKIGNNEFPEVLRSTPSTYVTKGGGGFGDSRINVRGFSQENMAVMVNGVPVNDMENSLVYWSNWAGLSDVASNVQLQRGLGATKLSVSAIGGTMNVVTKATEMKKGGSVGTSFGNDGYMKYNLSLSTGKLKNGLAFSFLGAYTQGDGYVDGTSFTGWNYFGSMAWEINKKHTLSLSVTGAPQQHNQRPRSNDYSTKAISVQDPAFPNDPKKKITIDTPSPQSVEAMGIKYNQSWGKRNGEEFTIANNFYHKPIAFLNHYWTISPKFDLSTVAYVSVGRGGGTGDLGGGINKTPFYNLQRTDDHLVRFDDIFSYNQGTVVDGFAGNKTLTPWVATADNGGANYAGKQVASSADGLIRRASMNEHNWWGFVSNLTYKASTDFTINGGVDYRNYKGLHYRSLDNSLGADYWYETKDANNKNKYVAAGDKNTAIDYNNNGYVEQIGGFASVEYSVEKLSAFVTGAASNTSYEREDLFLAVGDPNRMTPAKNYFGYTAKGGANYRVNDVHNVFVNVGTFSRAPFFNTVFAANSNKPIDILDIKNEKIYAVELGYGFRSKYISANVNFYNTQWDNKTIAKTNPNLTVAGVSYGLSKTVTTGLKALHQGVEIDFFSKPLEKLEISGMISLGNWEWKSNGVSNTYDQNNNIVPTMGNVIVYVDNVKVGDAAQTTGSLGASYEVIKGLKFRVDGYYADNLYAAFAPSDRNKVTDIGRQAWKLPSYFLAGTGLSYSTKISHTAVTFRGQVDNIFDKVYIAESYTDTPFTNRQGSFEIGTGGSSSNQVNMGFGRTFSLGMQVKF</sequence>
<dbReference type="HOGENOM" id="CLU_016805_0_0_10"/>
<evidence type="ECO:0000259" key="10">
    <source>
        <dbReference type="Pfam" id="PF07715"/>
    </source>
</evidence>
<keyword evidence="5" id="KW-0732">Signal</keyword>
<reference evidence="11" key="1">
    <citation type="submission" date="2012-02" db="EMBL/GenBank/DDBJ databases">
        <title>The complete genome of Solitalea canadensis DSM 3403.</title>
        <authorList>
            <consortium name="US DOE Joint Genome Institute (JGI-PGF)"/>
            <person name="Lucas S."/>
            <person name="Copeland A."/>
            <person name="Lapidus A."/>
            <person name="Glavina del Rio T."/>
            <person name="Dalin E."/>
            <person name="Tice H."/>
            <person name="Bruce D."/>
            <person name="Goodwin L."/>
            <person name="Pitluck S."/>
            <person name="Peters L."/>
            <person name="Ovchinnikova G."/>
            <person name="Lu M."/>
            <person name="Kyrpides N."/>
            <person name="Mavromatis K."/>
            <person name="Ivanova N."/>
            <person name="Brettin T."/>
            <person name="Detter J.C."/>
            <person name="Han C."/>
            <person name="Larimer F."/>
            <person name="Land M."/>
            <person name="Hauser L."/>
            <person name="Markowitz V."/>
            <person name="Cheng J.-F."/>
            <person name="Hugenholtz P."/>
            <person name="Woyke T."/>
            <person name="Wu D."/>
            <person name="Spring S."/>
            <person name="Schroeder M."/>
            <person name="Kopitz M."/>
            <person name="Brambilla E."/>
            <person name="Klenk H.-P."/>
            <person name="Eisen J.A."/>
        </authorList>
    </citation>
    <scope>NUCLEOTIDE SEQUENCE</scope>
    <source>
        <strain evidence="11">DSM 3403</strain>
    </source>
</reference>
<dbReference type="Gene3D" id="2.60.40.1120">
    <property type="entry name" value="Carboxypeptidase-like, regulatory domain"/>
    <property type="match status" value="1"/>
</dbReference>
<keyword evidence="8 9" id="KW-0998">Cell outer membrane</keyword>
<evidence type="ECO:0000256" key="9">
    <source>
        <dbReference type="PROSITE-ProRule" id="PRU01360"/>
    </source>
</evidence>
<evidence type="ECO:0000313" key="12">
    <source>
        <dbReference type="Proteomes" id="UP000007590"/>
    </source>
</evidence>
<keyword evidence="12" id="KW-1185">Reference proteome</keyword>
<dbReference type="InterPro" id="IPR039426">
    <property type="entry name" value="TonB-dep_rcpt-like"/>
</dbReference>
<protein>
    <submittedName>
        <fullName evidence="11">Outer membrane receptor for ferrienterochelin and colicins</fullName>
    </submittedName>
</protein>
<keyword evidence="4 9" id="KW-0812">Transmembrane</keyword>
<keyword evidence="3 9" id="KW-1134">Transmembrane beta strand</keyword>
<dbReference type="AlphaFoldDB" id="H8KQA4"/>
<dbReference type="InterPro" id="IPR037066">
    <property type="entry name" value="Plug_dom_sf"/>
</dbReference>
<evidence type="ECO:0000256" key="1">
    <source>
        <dbReference type="ARBA" id="ARBA00004571"/>
    </source>
</evidence>
<dbReference type="eggNOG" id="COG1629">
    <property type="taxonomic scope" value="Bacteria"/>
</dbReference>
<keyword evidence="7 9" id="KW-0472">Membrane</keyword>
<dbReference type="EMBL" id="CP003349">
    <property type="protein sequence ID" value="AFD06399.1"/>
    <property type="molecule type" value="Genomic_DNA"/>
</dbReference>
<dbReference type="GO" id="GO:0044718">
    <property type="term" value="P:siderophore transmembrane transport"/>
    <property type="evidence" value="ECO:0007669"/>
    <property type="project" value="TreeGrafter"/>
</dbReference>